<dbReference type="GO" id="GO:0003677">
    <property type="term" value="F:DNA binding"/>
    <property type="evidence" value="ECO:0007669"/>
    <property type="project" value="UniProtKB-KW"/>
</dbReference>
<dbReference type="RefSeq" id="WP_257923275.1">
    <property type="nucleotide sequence ID" value="NZ_JAMXQV010000016.1"/>
</dbReference>
<dbReference type="InterPro" id="IPR029016">
    <property type="entry name" value="GAF-like_dom_sf"/>
</dbReference>
<dbReference type="InterPro" id="IPR036388">
    <property type="entry name" value="WH-like_DNA-bd_sf"/>
</dbReference>
<keyword evidence="3" id="KW-0238">DNA-binding</keyword>
<sequence>MPPNEPENTSSVPSNRSVVRAVRILRALGSGPAAMTVTEVAQKIGLPRATTFRLLLTLEDEGFVDRQDTLYSLGWDLARLAGGIDPAAGMVPRVSGVIDELAEEIGETVTLSVRRGRYDLDLVAQANPRRVGMAMSDMHGMKWPLHASATGKLLLAELPDGEVEAATSGDLDKLTKRTITGYPELKTDLARTRERGWSLTDEELEDGIVSVAVPIRDTAGSLLAALTFVGPVYRIDNDKRAELTHRLLAGANRVQQHLNTTPADD</sequence>
<protein>
    <recommendedName>
        <fullName evidence="6">Glycerol operon regulatory protein</fullName>
    </recommendedName>
</protein>
<dbReference type="Gene3D" id="3.30.450.40">
    <property type="match status" value="1"/>
</dbReference>
<dbReference type="EMBL" id="JAMXQV010000016">
    <property type="protein sequence ID" value="MCR6486700.1"/>
    <property type="molecule type" value="Genomic_DNA"/>
</dbReference>
<dbReference type="SUPFAM" id="SSF55781">
    <property type="entry name" value="GAF domain-like"/>
    <property type="match status" value="1"/>
</dbReference>
<dbReference type="SMART" id="SM00346">
    <property type="entry name" value="HTH_ICLR"/>
    <property type="match status" value="1"/>
</dbReference>
<evidence type="ECO:0000259" key="7">
    <source>
        <dbReference type="PROSITE" id="PS51077"/>
    </source>
</evidence>
<dbReference type="PANTHER" id="PTHR30136:SF35">
    <property type="entry name" value="HTH-TYPE TRANSCRIPTIONAL REGULATOR RV1719"/>
    <property type="match status" value="1"/>
</dbReference>
<accession>A0A9X2SNS6</accession>
<evidence type="ECO:0000256" key="2">
    <source>
        <dbReference type="ARBA" id="ARBA00023015"/>
    </source>
</evidence>
<dbReference type="PANTHER" id="PTHR30136">
    <property type="entry name" value="HELIX-TURN-HELIX TRANSCRIPTIONAL REGULATOR, ICLR FAMILY"/>
    <property type="match status" value="1"/>
</dbReference>
<evidence type="ECO:0000256" key="4">
    <source>
        <dbReference type="ARBA" id="ARBA00023163"/>
    </source>
</evidence>
<name>A0A9X2SNS6_9PSEU</name>
<keyword evidence="10" id="KW-1185">Reference proteome</keyword>
<dbReference type="InterPro" id="IPR014757">
    <property type="entry name" value="Tscrpt_reg_IclR_C"/>
</dbReference>
<dbReference type="Pfam" id="PF01614">
    <property type="entry name" value="IclR_C"/>
    <property type="match status" value="1"/>
</dbReference>
<dbReference type="SUPFAM" id="SSF46785">
    <property type="entry name" value="Winged helix' DNA-binding domain"/>
    <property type="match status" value="1"/>
</dbReference>
<evidence type="ECO:0000259" key="8">
    <source>
        <dbReference type="PROSITE" id="PS51078"/>
    </source>
</evidence>
<keyword evidence="2" id="KW-0805">Transcription regulation</keyword>
<keyword evidence="4" id="KW-0804">Transcription</keyword>
<dbReference type="GO" id="GO:0045892">
    <property type="term" value="P:negative regulation of DNA-templated transcription"/>
    <property type="evidence" value="ECO:0007669"/>
    <property type="project" value="TreeGrafter"/>
</dbReference>
<dbReference type="Gene3D" id="1.10.10.10">
    <property type="entry name" value="Winged helix-like DNA-binding domain superfamily/Winged helix DNA-binding domain"/>
    <property type="match status" value="1"/>
</dbReference>
<proteinExistence type="predicted"/>
<evidence type="ECO:0000313" key="9">
    <source>
        <dbReference type="EMBL" id="MCR6486700.1"/>
    </source>
</evidence>
<dbReference type="PROSITE" id="PS51077">
    <property type="entry name" value="HTH_ICLR"/>
    <property type="match status" value="1"/>
</dbReference>
<dbReference type="Proteomes" id="UP001144096">
    <property type="component" value="Unassembled WGS sequence"/>
</dbReference>
<feature type="domain" description="HTH iclR-type" evidence="7">
    <location>
        <begin position="15"/>
        <end position="75"/>
    </location>
</feature>
<dbReference type="PROSITE" id="PS51078">
    <property type="entry name" value="ICLR_ED"/>
    <property type="match status" value="1"/>
</dbReference>
<comment type="caution">
    <text evidence="9">The sequence shown here is derived from an EMBL/GenBank/DDBJ whole genome shotgun (WGS) entry which is preliminary data.</text>
</comment>
<evidence type="ECO:0000313" key="10">
    <source>
        <dbReference type="Proteomes" id="UP001144096"/>
    </source>
</evidence>
<dbReference type="Pfam" id="PF09339">
    <property type="entry name" value="HTH_IclR"/>
    <property type="match status" value="1"/>
</dbReference>
<evidence type="ECO:0000256" key="1">
    <source>
        <dbReference type="ARBA" id="ARBA00022798"/>
    </source>
</evidence>
<dbReference type="GO" id="GO:0003700">
    <property type="term" value="F:DNA-binding transcription factor activity"/>
    <property type="evidence" value="ECO:0007669"/>
    <property type="project" value="TreeGrafter"/>
</dbReference>
<feature type="domain" description="IclR-ED" evidence="8">
    <location>
        <begin position="76"/>
        <end position="260"/>
    </location>
</feature>
<reference evidence="9" key="1">
    <citation type="submission" date="2022-06" db="EMBL/GenBank/DDBJ databases">
        <title>Amycolatopsis iheyaensis sp. nov., a new species of the genus Amycolatopsis isolated from soil in Iheya island, Japan.</title>
        <authorList>
            <person name="Ngamcharungchit C."/>
            <person name="Kanto H."/>
            <person name="Take A."/>
            <person name="Intra B."/>
            <person name="Matsumoto A."/>
            <person name="Panbangred W."/>
            <person name="Inahashi Y."/>
        </authorList>
    </citation>
    <scope>NUCLEOTIDE SEQUENCE</scope>
    <source>
        <strain evidence="9">OK19-0408</strain>
    </source>
</reference>
<dbReference type="InterPro" id="IPR050707">
    <property type="entry name" value="HTH_MetabolicPath_Reg"/>
</dbReference>
<comment type="function">
    <text evidence="5">May be an activator protein for the gylABX operon.</text>
</comment>
<dbReference type="InterPro" id="IPR036390">
    <property type="entry name" value="WH_DNA-bd_sf"/>
</dbReference>
<evidence type="ECO:0000256" key="5">
    <source>
        <dbReference type="ARBA" id="ARBA00058938"/>
    </source>
</evidence>
<dbReference type="InterPro" id="IPR005471">
    <property type="entry name" value="Tscrpt_reg_IclR_N"/>
</dbReference>
<dbReference type="AlphaFoldDB" id="A0A9X2SNS6"/>
<evidence type="ECO:0000256" key="3">
    <source>
        <dbReference type="ARBA" id="ARBA00023125"/>
    </source>
</evidence>
<organism evidence="9 10">
    <name type="scientific">Amycolatopsis iheyensis</name>
    <dbReference type="NCBI Taxonomy" id="2945988"/>
    <lineage>
        <taxon>Bacteria</taxon>
        <taxon>Bacillati</taxon>
        <taxon>Actinomycetota</taxon>
        <taxon>Actinomycetes</taxon>
        <taxon>Pseudonocardiales</taxon>
        <taxon>Pseudonocardiaceae</taxon>
        <taxon>Amycolatopsis</taxon>
    </lineage>
</organism>
<evidence type="ECO:0000256" key="6">
    <source>
        <dbReference type="ARBA" id="ARBA00070406"/>
    </source>
</evidence>
<keyword evidence="1" id="KW-0319">Glycerol metabolism</keyword>
<dbReference type="GO" id="GO:0006071">
    <property type="term" value="P:glycerol metabolic process"/>
    <property type="evidence" value="ECO:0007669"/>
    <property type="project" value="UniProtKB-KW"/>
</dbReference>
<gene>
    <name evidence="9" type="ORF">M8542_28125</name>
</gene>
<dbReference type="FunFam" id="1.10.10.10:FF:000056">
    <property type="entry name" value="IclR family transcriptional regulator"/>
    <property type="match status" value="1"/>
</dbReference>